<protein>
    <submittedName>
        <fullName evidence="4">Acyl-CoA dehydrogenase</fullName>
    </submittedName>
</protein>
<dbReference type="EMBL" id="CP077077">
    <property type="protein sequence ID" value="QXH58092.1"/>
    <property type="molecule type" value="Genomic_DNA"/>
</dbReference>
<dbReference type="InterPro" id="IPR009075">
    <property type="entry name" value="AcylCo_DH/oxidase_C"/>
</dbReference>
<dbReference type="InterPro" id="IPR006091">
    <property type="entry name" value="Acyl-CoA_Oxase/DH_mid-dom"/>
</dbReference>
<evidence type="ECO:0000313" key="4">
    <source>
        <dbReference type="EMBL" id="QXH58092.1"/>
    </source>
</evidence>
<evidence type="ECO:0000259" key="3">
    <source>
        <dbReference type="Pfam" id="PF02770"/>
    </source>
</evidence>
<dbReference type="PANTHER" id="PTHR43884:SF12">
    <property type="entry name" value="ISOVALERYL-COA DEHYDROGENASE, MITOCHONDRIAL-RELATED"/>
    <property type="match status" value="1"/>
</dbReference>
<evidence type="ECO:0000256" key="1">
    <source>
        <dbReference type="ARBA" id="ARBA00022630"/>
    </source>
</evidence>
<dbReference type="PANTHER" id="PTHR43884">
    <property type="entry name" value="ACYL-COA DEHYDROGENASE"/>
    <property type="match status" value="1"/>
</dbReference>
<sequence>MNQFHDDALSAQACPLGEDAQQIAEQLRNFGDTRQVLSQWSFAPALNQLGLPQRYQTSAHHQVRDLAARYALYEQVGFVSPALMFSAPGPSMAAYVVAGLGNEQQQDAFFGQFQKALCWSCFAMTEPAQGSDAGALQTTATAVDGGFLVSGSKMFIGNGMVAETGVLFARTAPGQLGINAFLFNPQDPAITRQRLALTGLDGTNLAHMQFDKLFIPTGNLLGQHLKPTQRFAQSAMATFNALRPCVGALALGVARRALHEWQTCVTPTPTQAQLLSRLKRRWHTAHHEGLTVCQQTDEHQPSTATPGMVKTACVIIAEEIVSQLIHAFPADHGPLPTALWQAFRDVKAFEYTEGTRQIHRLSQSFSFPHASQEHQ</sequence>
<dbReference type="CDD" id="cd00567">
    <property type="entry name" value="ACAD"/>
    <property type="match status" value="1"/>
</dbReference>
<keyword evidence="1" id="KW-0285">Flavoprotein</keyword>
<dbReference type="RefSeq" id="WP_217868894.1">
    <property type="nucleotide sequence ID" value="NZ_CP077077.1"/>
</dbReference>
<evidence type="ECO:0000313" key="5">
    <source>
        <dbReference type="Proteomes" id="UP000824010"/>
    </source>
</evidence>
<dbReference type="Proteomes" id="UP000824010">
    <property type="component" value="Chromosome"/>
</dbReference>
<organism evidence="4 5">
    <name type="scientific">Pseudomonas maumuensis</name>
    <dbReference type="NCBI Taxonomy" id="2842354"/>
    <lineage>
        <taxon>Bacteria</taxon>
        <taxon>Pseudomonadati</taxon>
        <taxon>Pseudomonadota</taxon>
        <taxon>Gammaproteobacteria</taxon>
        <taxon>Pseudomonadales</taxon>
        <taxon>Pseudomonadaceae</taxon>
        <taxon>Pseudomonas</taxon>
    </lineage>
</organism>
<dbReference type="Pfam" id="PF00441">
    <property type="entry name" value="Acyl-CoA_dh_1"/>
    <property type="match status" value="1"/>
</dbReference>
<accession>A0ABX8NPY6</accession>
<feature type="domain" description="Acyl-CoA dehydrogenase/oxidase C-terminal" evidence="2">
    <location>
        <begin position="234"/>
        <end position="361"/>
    </location>
</feature>
<reference evidence="4 5" key="1">
    <citation type="journal article" date="2021" name="Microorganisms">
        <title>The Ever-Expanding Pseudomonas Genus: Description of 43 New Species and Partition of the Pseudomonas putida Group.</title>
        <authorList>
            <person name="Girard L."/>
            <person name="Lood C."/>
            <person name="Hofte M."/>
            <person name="Vandamme P."/>
            <person name="Rokni-Zadeh H."/>
            <person name="van Noort V."/>
            <person name="Lavigne R."/>
            <person name="De Mot R."/>
        </authorList>
    </citation>
    <scope>NUCLEOTIDE SEQUENCE [LARGE SCALE GENOMIC DNA]</scope>
    <source>
        <strain evidence="4 5">COW77</strain>
    </source>
</reference>
<proteinExistence type="predicted"/>
<keyword evidence="5" id="KW-1185">Reference proteome</keyword>
<dbReference type="Pfam" id="PF02770">
    <property type="entry name" value="Acyl-CoA_dh_M"/>
    <property type="match status" value="1"/>
</dbReference>
<feature type="domain" description="Acyl-CoA oxidase/dehydrogenase middle" evidence="3">
    <location>
        <begin position="121"/>
        <end position="212"/>
    </location>
</feature>
<evidence type="ECO:0000259" key="2">
    <source>
        <dbReference type="Pfam" id="PF00441"/>
    </source>
</evidence>
<name>A0ABX8NPY6_9PSED</name>
<gene>
    <name evidence="4" type="ORF">KSS90_07815</name>
</gene>